<dbReference type="Proteomes" id="UP001177003">
    <property type="component" value="Chromosome 4"/>
</dbReference>
<evidence type="ECO:0000256" key="2">
    <source>
        <dbReference type="SAM" id="Phobius"/>
    </source>
</evidence>
<reference evidence="3" key="1">
    <citation type="submission" date="2023-04" db="EMBL/GenBank/DDBJ databases">
        <authorList>
            <person name="Vijverberg K."/>
            <person name="Xiong W."/>
            <person name="Schranz E."/>
        </authorList>
    </citation>
    <scope>NUCLEOTIDE SEQUENCE</scope>
</reference>
<keyword evidence="4" id="KW-1185">Reference proteome</keyword>
<feature type="compositionally biased region" description="Polar residues" evidence="1">
    <location>
        <begin position="10"/>
        <end position="19"/>
    </location>
</feature>
<feature type="compositionally biased region" description="Pro residues" evidence="1">
    <location>
        <begin position="72"/>
        <end position="91"/>
    </location>
</feature>
<feature type="compositionally biased region" description="Polar residues" evidence="1">
    <location>
        <begin position="28"/>
        <end position="41"/>
    </location>
</feature>
<evidence type="ECO:0000313" key="4">
    <source>
        <dbReference type="Proteomes" id="UP001177003"/>
    </source>
</evidence>
<dbReference type="AlphaFoldDB" id="A0AA35YXD7"/>
<keyword evidence="2" id="KW-0812">Transmembrane</keyword>
<keyword evidence="2" id="KW-0472">Membrane</keyword>
<accession>A0AA35YXD7</accession>
<feature type="region of interest" description="Disordered" evidence="1">
    <location>
        <begin position="1"/>
        <end position="158"/>
    </location>
</feature>
<evidence type="ECO:0000313" key="3">
    <source>
        <dbReference type="EMBL" id="CAI9281836.1"/>
    </source>
</evidence>
<proteinExistence type="predicted"/>
<feature type="transmembrane region" description="Helical" evidence="2">
    <location>
        <begin position="232"/>
        <end position="254"/>
    </location>
</feature>
<feature type="compositionally biased region" description="Pro residues" evidence="1">
    <location>
        <begin position="105"/>
        <end position="146"/>
    </location>
</feature>
<organism evidence="3 4">
    <name type="scientific">Lactuca saligna</name>
    <name type="common">Willowleaf lettuce</name>
    <dbReference type="NCBI Taxonomy" id="75948"/>
    <lineage>
        <taxon>Eukaryota</taxon>
        <taxon>Viridiplantae</taxon>
        <taxon>Streptophyta</taxon>
        <taxon>Embryophyta</taxon>
        <taxon>Tracheophyta</taxon>
        <taxon>Spermatophyta</taxon>
        <taxon>Magnoliopsida</taxon>
        <taxon>eudicotyledons</taxon>
        <taxon>Gunneridae</taxon>
        <taxon>Pentapetalae</taxon>
        <taxon>asterids</taxon>
        <taxon>campanulids</taxon>
        <taxon>Asterales</taxon>
        <taxon>Asteraceae</taxon>
        <taxon>Cichorioideae</taxon>
        <taxon>Cichorieae</taxon>
        <taxon>Lactucinae</taxon>
        <taxon>Lactuca</taxon>
    </lineage>
</organism>
<dbReference type="EMBL" id="OX465080">
    <property type="protein sequence ID" value="CAI9281836.1"/>
    <property type="molecule type" value="Genomic_DNA"/>
</dbReference>
<sequence length="255" mass="28072">MGRGNGNPAPHSSDQTPFQHPSPPPQGYPNNHENPLSASPFPSQPDANLAHNDRNQSHPQATRSFVPQSPESIPPPEAYPPQKPHTYPPQQSPSAYSHQPEGASMPPPEAYPPQKPHTYPPQQSPAAYPPQPEAVQFPPQPQPVQFPPQQTSTHQQAYTAPQSNNYAFPNAQPQVVNYGVAPTGYQTPVKNGPPEGIAVGTQYLAPTQEWTNGLFDCAEDPENGNFNYSFQFIHLIYFLNPFNSCISIIIYNILR</sequence>
<name>A0AA35YXD7_LACSI</name>
<gene>
    <name evidence="3" type="ORF">LSALG_LOCUS21507</name>
</gene>
<keyword evidence="2" id="KW-1133">Transmembrane helix</keyword>
<protein>
    <submittedName>
        <fullName evidence="3">Uncharacterized protein</fullName>
    </submittedName>
</protein>
<feature type="compositionally biased region" description="Polar residues" evidence="1">
    <location>
        <begin position="57"/>
        <end position="67"/>
    </location>
</feature>
<evidence type="ECO:0000256" key="1">
    <source>
        <dbReference type="SAM" id="MobiDB-lite"/>
    </source>
</evidence>